<dbReference type="GeneID" id="111276011"/>
<gene>
    <name evidence="4" type="primary">LOC111276011</name>
</gene>
<dbReference type="PANTHER" id="PTHR48473">
    <property type="entry name" value="TIR DOMAIN-CONTAINING PROTEIN"/>
    <property type="match status" value="1"/>
</dbReference>
<feature type="transmembrane region" description="Helical" evidence="2">
    <location>
        <begin position="326"/>
        <end position="350"/>
    </location>
</feature>
<keyword evidence="3" id="KW-1185">Reference proteome</keyword>
<feature type="transmembrane region" description="Helical" evidence="2">
    <location>
        <begin position="250"/>
        <end position="266"/>
    </location>
</feature>
<proteinExistence type="predicted"/>
<evidence type="ECO:0000256" key="2">
    <source>
        <dbReference type="SAM" id="Phobius"/>
    </source>
</evidence>
<feature type="transmembrane region" description="Helical" evidence="2">
    <location>
        <begin position="278"/>
        <end position="297"/>
    </location>
</feature>
<feature type="compositionally biased region" description="Low complexity" evidence="1">
    <location>
        <begin position="158"/>
        <end position="175"/>
    </location>
</feature>
<feature type="compositionally biased region" description="Polar residues" evidence="1">
    <location>
        <begin position="101"/>
        <end position="117"/>
    </location>
</feature>
<dbReference type="RefSeq" id="XP_022717450.1">
    <property type="nucleotide sequence ID" value="XM_022861715.1"/>
</dbReference>
<feature type="region of interest" description="Disordered" evidence="1">
    <location>
        <begin position="53"/>
        <end position="217"/>
    </location>
</feature>
<dbReference type="OrthoDB" id="1905256at2759"/>
<accession>A0A6P5WMU8</accession>
<protein>
    <submittedName>
        <fullName evidence="4">Uncharacterized protein LOC111276011</fullName>
    </submittedName>
</protein>
<feature type="region of interest" description="Disordered" evidence="1">
    <location>
        <begin position="1"/>
        <end position="24"/>
    </location>
</feature>
<reference evidence="4" key="1">
    <citation type="submission" date="2025-08" db="UniProtKB">
        <authorList>
            <consortium name="RefSeq"/>
        </authorList>
    </citation>
    <scope>IDENTIFICATION</scope>
    <source>
        <tissue evidence="4">Fruit stalk</tissue>
    </source>
</reference>
<dbReference type="KEGG" id="dzi:111276011"/>
<organism evidence="3 4">
    <name type="scientific">Durio zibethinus</name>
    <name type="common">Durian</name>
    <dbReference type="NCBI Taxonomy" id="66656"/>
    <lineage>
        <taxon>Eukaryota</taxon>
        <taxon>Viridiplantae</taxon>
        <taxon>Streptophyta</taxon>
        <taxon>Embryophyta</taxon>
        <taxon>Tracheophyta</taxon>
        <taxon>Spermatophyta</taxon>
        <taxon>Magnoliopsida</taxon>
        <taxon>eudicotyledons</taxon>
        <taxon>Gunneridae</taxon>
        <taxon>Pentapetalae</taxon>
        <taxon>rosids</taxon>
        <taxon>malvids</taxon>
        <taxon>Malvales</taxon>
        <taxon>Malvaceae</taxon>
        <taxon>Helicteroideae</taxon>
        <taxon>Durio</taxon>
    </lineage>
</organism>
<feature type="transmembrane region" description="Helical" evidence="2">
    <location>
        <begin position="362"/>
        <end position="380"/>
    </location>
</feature>
<evidence type="ECO:0000313" key="3">
    <source>
        <dbReference type="Proteomes" id="UP000515121"/>
    </source>
</evidence>
<sequence length="399" mass="44249">MEKSMIPTNLRRKPEMRLRRKGGRSLREVLNETSLTYPRDANAYVNSLLRILPPPGESGTVFSPDLQHRNSDPNAFRIPPSQNDLSDELNPIESRLRKRPSQSSVSASQPIPPSQNDLSDELNPLESRLSKSPSQSSVSASQPIPPSQNDLSDELNPPESRLSKSPSQSSVSASQPIPPSQNDLSGELNPPESRLSKSPSQSSVSASQAEDLSSGVKTKAKTAAATDKLKALKFLAAILRIGHWEVNEEWIFLLINVVLEVLLVALEQCASPKRPQFSLIAMVVSIVAMFTCIIELFDRGRKAKVAFKRQGLRSWFYHPSSSEKSFYSFIDMFALISGLVQYIFSVVAYCYHRRGRENPIKVSVVSVIFIICMALSKFTSNENVVSPSFKRGFEAKTQV</sequence>
<dbReference type="AlphaFoldDB" id="A0A6P5WMU8"/>
<feature type="compositionally biased region" description="Low complexity" evidence="1">
    <location>
        <begin position="130"/>
        <end position="142"/>
    </location>
</feature>
<feature type="compositionally biased region" description="Low complexity" evidence="1">
    <location>
        <begin position="196"/>
        <end position="207"/>
    </location>
</feature>
<name>A0A6P5WMU8_DURZI</name>
<keyword evidence="2" id="KW-0812">Transmembrane</keyword>
<keyword evidence="2" id="KW-1133">Transmembrane helix</keyword>
<keyword evidence="2" id="KW-0472">Membrane</keyword>
<dbReference type="PANTHER" id="PTHR48473:SF1">
    <property type="entry name" value="TIR DOMAIN-CONTAINING PROTEIN"/>
    <property type="match status" value="1"/>
</dbReference>
<evidence type="ECO:0000313" key="4">
    <source>
        <dbReference type="RefSeq" id="XP_022717450.1"/>
    </source>
</evidence>
<dbReference type="Proteomes" id="UP000515121">
    <property type="component" value="Unplaced"/>
</dbReference>
<evidence type="ECO:0000256" key="1">
    <source>
        <dbReference type="SAM" id="MobiDB-lite"/>
    </source>
</evidence>